<dbReference type="PANTHER" id="PTHR46756">
    <property type="entry name" value="TRANSGELIN"/>
    <property type="match status" value="1"/>
</dbReference>
<feature type="compositionally biased region" description="Basic residues" evidence="1">
    <location>
        <begin position="710"/>
        <end position="721"/>
    </location>
</feature>
<feature type="domain" description="Calponin-homology (CH)" evidence="2">
    <location>
        <begin position="32"/>
        <end position="176"/>
    </location>
</feature>
<dbReference type="GO" id="GO:0005737">
    <property type="term" value="C:cytoplasm"/>
    <property type="evidence" value="ECO:0007669"/>
    <property type="project" value="TreeGrafter"/>
</dbReference>
<name>A0AAD4TTG5_OVIAM</name>
<protein>
    <recommendedName>
        <fullName evidence="2">Calponin-homology (CH) domain-containing protein</fullName>
    </recommendedName>
</protein>
<dbReference type="GO" id="GO:0051764">
    <property type="term" value="P:actin crosslink formation"/>
    <property type="evidence" value="ECO:0007669"/>
    <property type="project" value="TreeGrafter"/>
</dbReference>
<sequence>MPQPRAGRRRPGTPEPRVCSIQPFKSSEQYLEAMKEDLAEWLRDLYGLDISAANFLQVLETGLVLCQHANAITEAALAFLAETPAQAQRLPLPRAGVSCNEAAQPRTFQARDNISNFIQWCRKEMGIQGAPARGSGCLLSSRPEPEVLMFETEDLVLRKNVKNVVLCLLELGRRAWRFGVAAPTLVRLEEEIEEELRLERALRPPDPPPPAPPARRPCHSRDLDQLILRNHVMHEVRVQDGPWQPQPTMTISRSQSPLPPVDWKTYTSSGRKLRPPAVSSPRPQREQRAGPGVHRETAPLLRCQEKLLAPSQRQLPAGDNLPSPQSSPTPRGLDPPCTSLGKREERHPPEPPRGRTPTSSVHERTDSRGTHARTPTPQRLQAPEATAKGTPARGLSPLPRSPSPAMSVGPRRPPWGEVEGTSSQLKEPEPVCSPSPVKGSTKIPIQLPPARPPTPGRGFAGTASGGPTKELERGPLPLRAITGDLSGSRHEHCSVEEGQEDLKLDVQVTAEAGGPWGLGPQHQEGRCTPLPSGRTKEQGIHHSLEEELSTNMKLLGMAGAHPQGAGSVVIPRSGVYVPSLGGWWPDPGGLYDKVIQELIQGPPPLLKVDLGAWKAAPPGSPAPAVTAGPGSLKGKLRARESGPTMANPSAKGIRTKVQGGQDCSAPTLSASPESLTPSPSDPSSERAKACPSKGKRTLRKPQRIPSIYKLKLRPRIRPRRDHRPEKRPSRIPKPLTYLCQGPVRAPPKGRLVRAALGSKGGEATLVDGASAGEEEDGEERREPATPLESGSPPLEGQGPWQLDPVPLSPEEESWV</sequence>
<dbReference type="GO" id="GO:0008093">
    <property type="term" value="F:cytoskeletal anchor activity"/>
    <property type="evidence" value="ECO:0007669"/>
    <property type="project" value="TreeGrafter"/>
</dbReference>
<dbReference type="GO" id="GO:0008017">
    <property type="term" value="F:microtubule binding"/>
    <property type="evidence" value="ECO:0007669"/>
    <property type="project" value="TreeGrafter"/>
</dbReference>
<dbReference type="GO" id="GO:0031110">
    <property type="term" value="P:regulation of microtubule polymerization or depolymerization"/>
    <property type="evidence" value="ECO:0007669"/>
    <property type="project" value="TreeGrafter"/>
</dbReference>
<dbReference type="GO" id="GO:0001725">
    <property type="term" value="C:stress fiber"/>
    <property type="evidence" value="ECO:0007669"/>
    <property type="project" value="TreeGrafter"/>
</dbReference>
<dbReference type="GO" id="GO:0001578">
    <property type="term" value="P:microtubule bundle formation"/>
    <property type="evidence" value="ECO:0007669"/>
    <property type="project" value="TreeGrafter"/>
</dbReference>
<feature type="compositionally biased region" description="Basic residues" evidence="1">
    <location>
        <begin position="693"/>
        <end position="702"/>
    </location>
</feature>
<feature type="compositionally biased region" description="Basic and acidic residues" evidence="1">
    <location>
        <begin position="341"/>
        <end position="353"/>
    </location>
</feature>
<feature type="region of interest" description="Disordered" evidence="1">
    <location>
        <begin position="618"/>
        <end position="815"/>
    </location>
</feature>
<dbReference type="SMART" id="SM00033">
    <property type="entry name" value="CH"/>
    <property type="match status" value="1"/>
</dbReference>
<dbReference type="GO" id="GO:0051015">
    <property type="term" value="F:actin filament binding"/>
    <property type="evidence" value="ECO:0007669"/>
    <property type="project" value="TreeGrafter"/>
</dbReference>
<feature type="compositionally biased region" description="Polar residues" evidence="1">
    <location>
        <begin position="664"/>
        <end position="682"/>
    </location>
</feature>
<feature type="compositionally biased region" description="Polar residues" evidence="1">
    <location>
        <begin position="246"/>
        <end position="256"/>
    </location>
</feature>
<feature type="compositionally biased region" description="Basic and acidic residues" evidence="1">
    <location>
        <begin position="283"/>
        <end position="297"/>
    </location>
</feature>
<accession>A0AAD4TTG5</accession>
<gene>
    <name evidence="3" type="ORF">MG293_016050</name>
</gene>
<dbReference type="InterPro" id="IPR036872">
    <property type="entry name" value="CH_dom_sf"/>
</dbReference>
<feature type="compositionally biased region" description="Pro residues" evidence="1">
    <location>
        <begin position="446"/>
        <end position="455"/>
    </location>
</feature>
<dbReference type="GO" id="GO:0035371">
    <property type="term" value="C:microtubule plus-end"/>
    <property type="evidence" value="ECO:0007669"/>
    <property type="project" value="TreeGrafter"/>
</dbReference>
<dbReference type="InterPro" id="IPR001715">
    <property type="entry name" value="CH_dom"/>
</dbReference>
<evidence type="ECO:0000259" key="2">
    <source>
        <dbReference type="PROSITE" id="PS50021"/>
    </source>
</evidence>
<dbReference type="EMBL" id="JAKZEL010000020">
    <property type="protein sequence ID" value="KAI4533031.1"/>
    <property type="molecule type" value="Genomic_DNA"/>
</dbReference>
<feature type="region of interest" description="Disordered" evidence="1">
    <location>
        <begin position="312"/>
        <end position="491"/>
    </location>
</feature>
<dbReference type="Gene3D" id="1.10.418.10">
    <property type="entry name" value="Calponin-like domain"/>
    <property type="match status" value="1"/>
</dbReference>
<reference evidence="3" key="1">
    <citation type="submission" date="2022-03" db="EMBL/GenBank/DDBJ databases">
        <title>Genomic analyses of argali, domestic sheep and their hybrids provide insights into chromosomal evolution, heterosis and genetic basis of agronomic traits.</title>
        <authorList>
            <person name="Li M."/>
        </authorList>
    </citation>
    <scope>NUCLEOTIDE SEQUENCE</scope>
    <source>
        <strain evidence="3">CAU-MHL-2022a</strain>
        <tissue evidence="3">Skin</tissue>
    </source>
</reference>
<organism evidence="3 4">
    <name type="scientific">Ovis ammon polii</name>
    <dbReference type="NCBI Taxonomy" id="230172"/>
    <lineage>
        <taxon>Eukaryota</taxon>
        <taxon>Metazoa</taxon>
        <taxon>Chordata</taxon>
        <taxon>Craniata</taxon>
        <taxon>Vertebrata</taxon>
        <taxon>Euteleostomi</taxon>
        <taxon>Mammalia</taxon>
        <taxon>Eutheria</taxon>
        <taxon>Laurasiatheria</taxon>
        <taxon>Artiodactyla</taxon>
        <taxon>Ruminantia</taxon>
        <taxon>Pecora</taxon>
        <taxon>Bovidae</taxon>
        <taxon>Caprinae</taxon>
        <taxon>Ovis</taxon>
    </lineage>
</organism>
<keyword evidence="4" id="KW-1185">Reference proteome</keyword>
<dbReference type="GO" id="GO:0005884">
    <property type="term" value="C:actin filament"/>
    <property type="evidence" value="ECO:0007669"/>
    <property type="project" value="TreeGrafter"/>
</dbReference>
<dbReference type="SUPFAM" id="SSF47576">
    <property type="entry name" value="Calponin-homology domain, CH-domain"/>
    <property type="match status" value="1"/>
</dbReference>
<feature type="compositionally biased region" description="Pro residues" evidence="1">
    <location>
        <begin position="204"/>
        <end position="215"/>
    </location>
</feature>
<feature type="region of interest" description="Disordered" evidence="1">
    <location>
        <begin position="239"/>
        <end position="297"/>
    </location>
</feature>
<dbReference type="CDD" id="cd21268">
    <property type="entry name" value="CH_GAS2L1_2"/>
    <property type="match status" value="1"/>
</dbReference>
<feature type="region of interest" description="Disordered" evidence="1">
    <location>
        <begin position="513"/>
        <end position="536"/>
    </location>
</feature>
<feature type="region of interest" description="Disordered" evidence="1">
    <location>
        <begin position="199"/>
        <end position="219"/>
    </location>
</feature>
<dbReference type="GO" id="GO:1904825">
    <property type="term" value="P:protein localization to microtubule plus-end"/>
    <property type="evidence" value="ECO:0007669"/>
    <property type="project" value="TreeGrafter"/>
</dbReference>
<evidence type="ECO:0000313" key="4">
    <source>
        <dbReference type="Proteomes" id="UP001214576"/>
    </source>
</evidence>
<comment type="caution">
    <text evidence="3">The sequence shown here is derived from an EMBL/GenBank/DDBJ whole genome shotgun (WGS) entry which is preliminary data.</text>
</comment>
<dbReference type="Proteomes" id="UP001214576">
    <property type="component" value="Unassembled WGS sequence"/>
</dbReference>
<dbReference type="AlphaFoldDB" id="A0AAD4TTG5"/>
<proteinExistence type="predicted"/>
<dbReference type="PROSITE" id="PS50021">
    <property type="entry name" value="CH"/>
    <property type="match status" value="1"/>
</dbReference>
<dbReference type="Pfam" id="PF00307">
    <property type="entry name" value="CH"/>
    <property type="match status" value="1"/>
</dbReference>
<evidence type="ECO:0000256" key="1">
    <source>
        <dbReference type="SAM" id="MobiDB-lite"/>
    </source>
</evidence>
<evidence type="ECO:0000313" key="3">
    <source>
        <dbReference type="EMBL" id="KAI4533031.1"/>
    </source>
</evidence>
<dbReference type="PANTHER" id="PTHR46756:SF14">
    <property type="entry name" value="GAS2-LIKE PROTEIN 2"/>
    <property type="match status" value="1"/>
</dbReference>